<dbReference type="Proteomes" id="UP000288805">
    <property type="component" value="Unassembled WGS sequence"/>
</dbReference>
<dbReference type="EMBL" id="QGNW01002516">
    <property type="protein sequence ID" value="RVW18669.1"/>
    <property type="molecule type" value="Genomic_DNA"/>
</dbReference>
<accession>A0A438C690</accession>
<evidence type="ECO:0000256" key="1">
    <source>
        <dbReference type="ARBA" id="ARBA00022670"/>
    </source>
</evidence>
<dbReference type="InterPro" id="IPR025724">
    <property type="entry name" value="GAG-pre-integrase_dom"/>
</dbReference>
<proteinExistence type="predicted"/>
<keyword evidence="1" id="KW-0378">Hydrolase</keyword>
<evidence type="ECO:0000313" key="4">
    <source>
        <dbReference type="Proteomes" id="UP000288805"/>
    </source>
</evidence>
<dbReference type="InterPro" id="IPR001584">
    <property type="entry name" value="Integrase_cat-core"/>
</dbReference>
<dbReference type="GO" id="GO:0006508">
    <property type="term" value="P:proteolysis"/>
    <property type="evidence" value="ECO:0007669"/>
    <property type="project" value="UniProtKB-KW"/>
</dbReference>
<dbReference type="Pfam" id="PF25597">
    <property type="entry name" value="SH3_retrovirus"/>
    <property type="match status" value="1"/>
</dbReference>
<gene>
    <name evidence="3" type="primary">POLX_3268</name>
    <name evidence="3" type="ORF">CK203_102648</name>
</gene>
<sequence>MGYTVDRCYARMFESFQRKLTNLMNESFTLRNRLLQGGKRVFKRDSNVLHHSGFQGNTSNGMTKVINVKQIWVKKNELNCLVVHTALRASESHSWYFDSGCSCHMTGNRSFFTNFTKFDGGTITFDDDNVASVKGKDTICALGIPNLEEVLYVEGLKANLISILVKYVTRSSMFNVQFSQNLCKVFDLKENCVMIGLRNSDNCYAVCQNPSTSSSSSLLCGSSKVESIDLWNSKLGHLNYRDLMKVANNEVIKGIPKLGKPFNPICGPCQKGKQTRSTHKRVDEILTSKPLELLHMNLMGPMRTESLGGKKYILVMVDDYYRYAWVAFLRDKSEAFINFKDIGIKHELSAPRTHQQNGVVKRKNRVLQEMTRTMLNQHELPTHFWVEAINIACYTSNRSHMRPYTKKTCYEMWKGKKLSVKYFRVSGSRCYVLKDHENLGKFESKSEEGIFLGYSSKIQAYSINFEFKMYGGINQCDC</sequence>
<dbReference type="InterPro" id="IPR036397">
    <property type="entry name" value="RNaseH_sf"/>
</dbReference>
<dbReference type="PANTHER" id="PTHR42648:SF21">
    <property type="entry name" value="CYSTEINE-RICH RLK (RECEPTOR-LIKE PROTEIN KINASE) 8"/>
    <property type="match status" value="1"/>
</dbReference>
<dbReference type="InterPro" id="IPR039537">
    <property type="entry name" value="Retrotran_Ty1/copia-like"/>
</dbReference>
<dbReference type="GO" id="GO:0015074">
    <property type="term" value="P:DNA integration"/>
    <property type="evidence" value="ECO:0007669"/>
    <property type="project" value="InterPro"/>
</dbReference>
<evidence type="ECO:0000313" key="3">
    <source>
        <dbReference type="EMBL" id="RVW18669.1"/>
    </source>
</evidence>
<dbReference type="InterPro" id="IPR057670">
    <property type="entry name" value="SH3_retrovirus"/>
</dbReference>
<keyword evidence="1" id="KW-0645">Protease</keyword>
<dbReference type="InterPro" id="IPR012337">
    <property type="entry name" value="RNaseH-like_sf"/>
</dbReference>
<dbReference type="GO" id="GO:0003676">
    <property type="term" value="F:nucleic acid binding"/>
    <property type="evidence" value="ECO:0007669"/>
    <property type="project" value="InterPro"/>
</dbReference>
<dbReference type="SUPFAM" id="SSF53098">
    <property type="entry name" value="Ribonuclease H-like"/>
    <property type="match status" value="1"/>
</dbReference>
<name>A0A438C690_VITVI</name>
<dbReference type="PANTHER" id="PTHR42648">
    <property type="entry name" value="TRANSPOSASE, PUTATIVE-RELATED"/>
    <property type="match status" value="1"/>
</dbReference>
<protein>
    <submittedName>
        <fullName evidence="3">Retrovirus-related Pol polyprotein from transposon TNT 1-94</fullName>
    </submittedName>
</protein>
<feature type="domain" description="Integrase catalytic" evidence="2">
    <location>
        <begin position="315"/>
        <end position="417"/>
    </location>
</feature>
<reference evidence="3 4" key="1">
    <citation type="journal article" date="2018" name="PLoS Genet.">
        <title>Population sequencing reveals clonal diversity and ancestral inbreeding in the grapevine cultivar Chardonnay.</title>
        <authorList>
            <person name="Roach M.J."/>
            <person name="Johnson D.L."/>
            <person name="Bohlmann J."/>
            <person name="van Vuuren H.J."/>
            <person name="Jones S.J."/>
            <person name="Pretorius I.S."/>
            <person name="Schmidt S.A."/>
            <person name="Borneman A.R."/>
        </authorList>
    </citation>
    <scope>NUCLEOTIDE SEQUENCE [LARGE SCALE GENOMIC DNA]</scope>
    <source>
        <strain evidence="4">cv. Chardonnay</strain>
        <tissue evidence="3">Leaf</tissue>
    </source>
</reference>
<dbReference type="Gene3D" id="3.30.420.10">
    <property type="entry name" value="Ribonuclease H-like superfamily/Ribonuclease H"/>
    <property type="match status" value="2"/>
</dbReference>
<comment type="caution">
    <text evidence="3">The sequence shown here is derived from an EMBL/GenBank/DDBJ whole genome shotgun (WGS) entry which is preliminary data.</text>
</comment>
<organism evidence="3 4">
    <name type="scientific">Vitis vinifera</name>
    <name type="common">Grape</name>
    <dbReference type="NCBI Taxonomy" id="29760"/>
    <lineage>
        <taxon>Eukaryota</taxon>
        <taxon>Viridiplantae</taxon>
        <taxon>Streptophyta</taxon>
        <taxon>Embryophyta</taxon>
        <taxon>Tracheophyta</taxon>
        <taxon>Spermatophyta</taxon>
        <taxon>Magnoliopsida</taxon>
        <taxon>eudicotyledons</taxon>
        <taxon>Gunneridae</taxon>
        <taxon>Pentapetalae</taxon>
        <taxon>rosids</taxon>
        <taxon>Vitales</taxon>
        <taxon>Vitaceae</taxon>
        <taxon>Viteae</taxon>
        <taxon>Vitis</taxon>
    </lineage>
</organism>
<dbReference type="InterPro" id="IPR054722">
    <property type="entry name" value="PolX-like_BBD"/>
</dbReference>
<dbReference type="AlphaFoldDB" id="A0A438C690"/>
<dbReference type="GO" id="GO:0008233">
    <property type="term" value="F:peptidase activity"/>
    <property type="evidence" value="ECO:0007669"/>
    <property type="project" value="UniProtKB-KW"/>
</dbReference>
<dbReference type="Pfam" id="PF22936">
    <property type="entry name" value="Pol_BBD"/>
    <property type="match status" value="1"/>
</dbReference>
<dbReference type="PROSITE" id="PS50994">
    <property type="entry name" value="INTEGRASE"/>
    <property type="match status" value="1"/>
</dbReference>
<evidence type="ECO:0000259" key="2">
    <source>
        <dbReference type="PROSITE" id="PS50994"/>
    </source>
</evidence>
<dbReference type="Pfam" id="PF13976">
    <property type="entry name" value="gag_pre-integrs"/>
    <property type="match status" value="1"/>
</dbReference>